<dbReference type="GO" id="GO:0004222">
    <property type="term" value="F:metalloendopeptidase activity"/>
    <property type="evidence" value="ECO:0007669"/>
    <property type="project" value="InterPro"/>
</dbReference>
<dbReference type="EMBL" id="CATQJL010000316">
    <property type="protein sequence ID" value="CAJ0605240.1"/>
    <property type="molecule type" value="Genomic_DNA"/>
</dbReference>
<dbReference type="InterPro" id="IPR008753">
    <property type="entry name" value="Peptidase_M13_N"/>
</dbReference>
<feature type="signal peptide" evidence="8">
    <location>
        <begin position="1"/>
        <end position="18"/>
    </location>
</feature>
<sequence length="722" mass="83495">MSCWLACLCIIPVGTIMSIQLICVENDPPVENTSAYHQLEQLFSERMDEKVHPCDNFYQYACGKFNTNAGMDDDISVKLTEKIRMTVTGLLIDARRIPSKTFELAQHYYRSCLQSHQALERLGGHSQFVIEKIRNFGYFPLVDDTFSYGDQGYKDYVIDLTDVAIYFNKNRTTTTWLLPQFLMRRNDTAILQFFVDQYSIFQLSEGTVPDTAYPLQTAIALCIETYSKCYMQKILKDLASMNILLKNIVAAFYFKTTEPTTLGNLNRSYSSIDMFKLLSEISSSEVRHIFQDGLRINAPSLQRIARLDASLQRDPKAGANIIIIQFVCKSLGELDARFRVLSSRKPVKKHSLRSAGVSVSDKKALEEAWCFIKTQEKFGQALLASYARSINYTTEALKLLQSMFNDFRNAFFQLISEKHWSSKSKELVILRMAKLRNHLGLTDVAVGDLGYLDSLYEKYLQVNLHGLEFVDMEDVFNRINLMYEFSTLNNITAAKNHFKRIDIVFLHILNGRNMPWENRLQIFTTLLHFPMFLPNLPRFYNYASIGSIISHEMMHSYDNTSIGFDENGNHKTDLSKEFLKEHWLREECMQKMYEDSFEKLGYKKKKLKITVRENFADTQGIKLAFKAYQNAKKREGKESRVEGLPDFTEDQLFFLAYSQFFCLPEEKKKTKAWIAKDQLDTHSPKELRVNTPLANMVEFSEAFHCSPNSAMNSAVRRCEIFL</sequence>
<evidence type="ECO:0000313" key="11">
    <source>
        <dbReference type="EMBL" id="CAJ0605240.1"/>
    </source>
</evidence>
<dbReference type="PROSITE" id="PS51885">
    <property type="entry name" value="NEPRILYSIN"/>
    <property type="match status" value="1"/>
</dbReference>
<reference evidence="11" key="1">
    <citation type="submission" date="2023-07" db="EMBL/GenBank/DDBJ databases">
        <authorList>
            <consortium name="CYATHOMIX"/>
        </authorList>
    </citation>
    <scope>NUCLEOTIDE SEQUENCE</scope>
    <source>
        <strain evidence="11">N/A</strain>
    </source>
</reference>
<proteinExistence type="inferred from homology"/>
<dbReference type="GO" id="GO:0016485">
    <property type="term" value="P:protein processing"/>
    <property type="evidence" value="ECO:0007669"/>
    <property type="project" value="TreeGrafter"/>
</dbReference>
<comment type="cofactor">
    <cofactor evidence="1">
        <name>Zn(2+)</name>
        <dbReference type="ChEBI" id="CHEBI:29105"/>
    </cofactor>
</comment>
<dbReference type="InterPro" id="IPR000718">
    <property type="entry name" value="Peptidase_M13"/>
</dbReference>
<feature type="domain" description="Peptidase M13 N-terminal" evidence="10">
    <location>
        <begin position="53"/>
        <end position="440"/>
    </location>
</feature>
<organism evidence="11 12">
    <name type="scientific">Cylicocyclus nassatus</name>
    <name type="common">Nematode worm</name>
    <dbReference type="NCBI Taxonomy" id="53992"/>
    <lineage>
        <taxon>Eukaryota</taxon>
        <taxon>Metazoa</taxon>
        <taxon>Ecdysozoa</taxon>
        <taxon>Nematoda</taxon>
        <taxon>Chromadorea</taxon>
        <taxon>Rhabditida</taxon>
        <taxon>Rhabditina</taxon>
        <taxon>Rhabditomorpha</taxon>
        <taxon>Strongyloidea</taxon>
        <taxon>Strongylidae</taxon>
        <taxon>Cylicocyclus</taxon>
    </lineage>
</organism>
<name>A0AA36MC85_CYLNA</name>
<accession>A0AA36MC85</accession>
<keyword evidence="4" id="KW-0479">Metal-binding</keyword>
<evidence type="ECO:0000313" key="12">
    <source>
        <dbReference type="Proteomes" id="UP001176961"/>
    </source>
</evidence>
<evidence type="ECO:0000256" key="7">
    <source>
        <dbReference type="ARBA" id="ARBA00023049"/>
    </source>
</evidence>
<comment type="caution">
    <text evidence="11">The sequence shown here is derived from an EMBL/GenBank/DDBJ whole genome shotgun (WGS) entry which is preliminary data.</text>
</comment>
<evidence type="ECO:0000256" key="6">
    <source>
        <dbReference type="ARBA" id="ARBA00022833"/>
    </source>
</evidence>
<comment type="similarity">
    <text evidence="2">Belongs to the peptidase M13 family.</text>
</comment>
<protein>
    <submittedName>
        <fullName evidence="11">Uncharacterized protein</fullName>
    </submittedName>
</protein>
<feature type="chain" id="PRO_5041404897" evidence="8">
    <location>
        <begin position="19"/>
        <end position="722"/>
    </location>
</feature>
<evidence type="ECO:0000256" key="3">
    <source>
        <dbReference type="ARBA" id="ARBA00022670"/>
    </source>
</evidence>
<keyword evidence="5" id="KW-0378">Hydrolase</keyword>
<evidence type="ECO:0000256" key="8">
    <source>
        <dbReference type="SAM" id="SignalP"/>
    </source>
</evidence>
<evidence type="ECO:0000259" key="10">
    <source>
        <dbReference type="Pfam" id="PF05649"/>
    </source>
</evidence>
<dbReference type="Gene3D" id="3.40.390.10">
    <property type="entry name" value="Collagenase (Catalytic Domain)"/>
    <property type="match status" value="1"/>
</dbReference>
<keyword evidence="6" id="KW-0862">Zinc</keyword>
<dbReference type="Pfam" id="PF05649">
    <property type="entry name" value="Peptidase_M13_N"/>
    <property type="match status" value="1"/>
</dbReference>
<dbReference type="Proteomes" id="UP001176961">
    <property type="component" value="Unassembled WGS sequence"/>
</dbReference>
<evidence type="ECO:0000256" key="4">
    <source>
        <dbReference type="ARBA" id="ARBA00022723"/>
    </source>
</evidence>
<dbReference type="InterPro" id="IPR018497">
    <property type="entry name" value="Peptidase_M13_C"/>
</dbReference>
<evidence type="ECO:0000256" key="2">
    <source>
        <dbReference type="ARBA" id="ARBA00007357"/>
    </source>
</evidence>
<gene>
    <name evidence="11" type="ORF">CYNAS_LOCUS17223</name>
</gene>
<dbReference type="AlphaFoldDB" id="A0AA36MC85"/>
<keyword evidence="8" id="KW-0732">Signal</keyword>
<dbReference type="Gene3D" id="1.10.1380.10">
    <property type="entry name" value="Neutral endopeptidase , domain2"/>
    <property type="match status" value="1"/>
</dbReference>
<dbReference type="CDD" id="cd08662">
    <property type="entry name" value="M13"/>
    <property type="match status" value="1"/>
</dbReference>
<evidence type="ECO:0000256" key="1">
    <source>
        <dbReference type="ARBA" id="ARBA00001947"/>
    </source>
</evidence>
<feature type="domain" description="Peptidase M13 C-terminal" evidence="9">
    <location>
        <begin position="516"/>
        <end position="715"/>
    </location>
</feature>
<keyword evidence="3" id="KW-0645">Protease</keyword>
<evidence type="ECO:0000259" key="9">
    <source>
        <dbReference type="Pfam" id="PF01431"/>
    </source>
</evidence>
<dbReference type="PANTHER" id="PTHR11733">
    <property type="entry name" value="ZINC METALLOPROTEASE FAMILY M13 NEPRILYSIN-RELATED"/>
    <property type="match status" value="1"/>
</dbReference>
<evidence type="ECO:0000256" key="5">
    <source>
        <dbReference type="ARBA" id="ARBA00022801"/>
    </source>
</evidence>
<dbReference type="Pfam" id="PF01431">
    <property type="entry name" value="Peptidase_M13"/>
    <property type="match status" value="1"/>
</dbReference>
<dbReference type="SUPFAM" id="SSF55486">
    <property type="entry name" value="Metalloproteases ('zincins'), catalytic domain"/>
    <property type="match status" value="1"/>
</dbReference>
<dbReference type="PANTHER" id="PTHR11733:SF234">
    <property type="entry name" value="PEPTIDASE_M13 DOMAIN-CONTAINING PROTEIN"/>
    <property type="match status" value="1"/>
</dbReference>
<keyword evidence="7" id="KW-0482">Metalloprotease</keyword>
<dbReference type="GO" id="GO:0046872">
    <property type="term" value="F:metal ion binding"/>
    <property type="evidence" value="ECO:0007669"/>
    <property type="project" value="UniProtKB-KW"/>
</dbReference>
<dbReference type="InterPro" id="IPR042089">
    <property type="entry name" value="Peptidase_M13_dom_2"/>
</dbReference>
<keyword evidence="12" id="KW-1185">Reference proteome</keyword>
<dbReference type="GO" id="GO:0005886">
    <property type="term" value="C:plasma membrane"/>
    <property type="evidence" value="ECO:0007669"/>
    <property type="project" value="TreeGrafter"/>
</dbReference>
<dbReference type="InterPro" id="IPR024079">
    <property type="entry name" value="MetalloPept_cat_dom_sf"/>
</dbReference>